<keyword evidence="1" id="KW-0732">Signal</keyword>
<reference evidence="2 3" key="1">
    <citation type="submission" date="2022-10" db="EMBL/GenBank/DDBJ databases">
        <title>Draft genome sequence of Streptomyces sp. YSPA8.</title>
        <authorList>
            <person name="Moriuchi R."/>
            <person name="Dohra H."/>
            <person name="Yamamura H."/>
            <person name="Kodani S."/>
        </authorList>
    </citation>
    <scope>NUCLEOTIDE SEQUENCE [LARGE SCALE GENOMIC DNA]</scope>
    <source>
        <strain evidence="2 3">YSPA8</strain>
    </source>
</reference>
<organism evidence="2 3">
    <name type="scientific">Streptomyces yaizuensis</name>
    <dbReference type="NCBI Taxonomy" id="2989713"/>
    <lineage>
        <taxon>Bacteria</taxon>
        <taxon>Bacillati</taxon>
        <taxon>Actinomycetota</taxon>
        <taxon>Actinomycetes</taxon>
        <taxon>Kitasatosporales</taxon>
        <taxon>Streptomycetaceae</taxon>
        <taxon>Streptomyces</taxon>
    </lineage>
</organism>
<accession>A0ABQ5P4N8</accession>
<dbReference type="PROSITE" id="PS51257">
    <property type="entry name" value="PROKAR_LIPOPROTEIN"/>
    <property type="match status" value="1"/>
</dbReference>
<dbReference type="RefSeq" id="WP_323449560.1">
    <property type="nucleotide sequence ID" value="NZ_BSBI01000011.1"/>
</dbReference>
<evidence type="ECO:0000313" key="3">
    <source>
        <dbReference type="Proteomes" id="UP001291653"/>
    </source>
</evidence>
<protein>
    <recommendedName>
        <fullName evidence="4">Lipoprotein</fullName>
    </recommendedName>
</protein>
<sequence length="177" mass="19695">MKTKQWLVALPLALALASITGCGMDDFGKSGVPSAGRSSIDDATTATKQVSSEILDLVGVKGDATEPGPRVSECGGDRDRETYYQMRHPWSLVPAPGQRLDGVMERLRDELPKHGWKIVQFERDNSRNQNFRLTADHDDRKFSVRVVHLAKNEPPQLSITIVSGCYQVLDGQRVDRY</sequence>
<proteinExistence type="predicted"/>
<feature type="signal peptide" evidence="1">
    <location>
        <begin position="1"/>
        <end position="23"/>
    </location>
</feature>
<dbReference type="Proteomes" id="UP001291653">
    <property type="component" value="Unassembled WGS sequence"/>
</dbReference>
<feature type="chain" id="PRO_5045990640" description="Lipoprotein" evidence="1">
    <location>
        <begin position="24"/>
        <end position="177"/>
    </location>
</feature>
<evidence type="ECO:0000256" key="1">
    <source>
        <dbReference type="SAM" id="SignalP"/>
    </source>
</evidence>
<evidence type="ECO:0000313" key="2">
    <source>
        <dbReference type="EMBL" id="GLF97561.1"/>
    </source>
</evidence>
<name>A0ABQ5P4N8_9ACTN</name>
<evidence type="ECO:0008006" key="4">
    <source>
        <dbReference type="Google" id="ProtNLM"/>
    </source>
</evidence>
<keyword evidence="3" id="KW-1185">Reference proteome</keyword>
<gene>
    <name evidence="2" type="ORF">SYYSPA8_24710</name>
</gene>
<dbReference type="EMBL" id="BSBI01000011">
    <property type="protein sequence ID" value="GLF97561.1"/>
    <property type="molecule type" value="Genomic_DNA"/>
</dbReference>
<comment type="caution">
    <text evidence="2">The sequence shown here is derived from an EMBL/GenBank/DDBJ whole genome shotgun (WGS) entry which is preliminary data.</text>
</comment>